<dbReference type="GO" id="GO:0016020">
    <property type="term" value="C:membrane"/>
    <property type="evidence" value="ECO:0007669"/>
    <property type="project" value="UniProtKB-SubCell"/>
</dbReference>
<keyword evidence="2 5" id="KW-0812">Transmembrane</keyword>
<accession>A0A498QD04</accession>
<evidence type="ECO:0000256" key="2">
    <source>
        <dbReference type="ARBA" id="ARBA00022692"/>
    </source>
</evidence>
<dbReference type="AlphaFoldDB" id="A0A498QD04"/>
<evidence type="ECO:0000259" key="6">
    <source>
        <dbReference type="Pfam" id="PF04116"/>
    </source>
</evidence>
<dbReference type="GO" id="GO:0008610">
    <property type="term" value="P:lipid biosynthetic process"/>
    <property type="evidence" value="ECO:0007669"/>
    <property type="project" value="InterPro"/>
</dbReference>
<protein>
    <recommendedName>
        <fullName evidence="6">Fatty acid hydroxylase domain-containing protein</fullName>
    </recommendedName>
</protein>
<name>A0A498QD04_9MYCO</name>
<dbReference type="InterPro" id="IPR050307">
    <property type="entry name" value="Sterol_Desaturase_Related"/>
</dbReference>
<feature type="transmembrane region" description="Helical" evidence="5">
    <location>
        <begin position="27"/>
        <end position="51"/>
    </location>
</feature>
<evidence type="ECO:0000313" key="7">
    <source>
        <dbReference type="EMBL" id="VBA42335.1"/>
    </source>
</evidence>
<dbReference type="PANTHER" id="PTHR11863">
    <property type="entry name" value="STEROL DESATURASE"/>
    <property type="match status" value="1"/>
</dbReference>
<dbReference type="InterPro" id="IPR006694">
    <property type="entry name" value="Fatty_acid_hydroxylase"/>
</dbReference>
<dbReference type="OrthoDB" id="4702883at2"/>
<feature type="transmembrane region" description="Helical" evidence="5">
    <location>
        <begin position="63"/>
        <end position="87"/>
    </location>
</feature>
<reference evidence="7 8" key="1">
    <citation type="submission" date="2018-09" db="EMBL/GenBank/DDBJ databases">
        <authorList>
            <person name="Tagini F."/>
        </authorList>
    </citation>
    <scope>NUCLEOTIDE SEQUENCE [LARGE SCALE GENOMIC DNA]</scope>
    <source>
        <strain evidence="7 8">MK136</strain>
    </source>
</reference>
<proteinExistence type="predicted"/>
<sequence length="253" mass="27922">MSQASPLQPIWDGLLSLLGVGFFEFPLYFLPVVIAVVLLTGISFSIADVAIYQRISARAAAKLGVRIMSTYVGAAALLLVLHATFHVWTATVPAAAPTLPAFVTQLLCFMVIGEFLTYWWHRLEHGSRFVFEKVHYVHHRVQSPLTIWTNFVVHPVEGLMVMLCLYVPPLLVGAHPLVVVAYAVANTTAMVITHSGYDITFYPRWLLPAASGHELHHSERRPTNLSVVMTYGDKLFGTYQKPAGSQQGLALPA</sequence>
<evidence type="ECO:0000256" key="5">
    <source>
        <dbReference type="SAM" id="Phobius"/>
    </source>
</evidence>
<dbReference type="EMBL" id="UPHP01000121">
    <property type="protein sequence ID" value="VBA42335.1"/>
    <property type="molecule type" value="Genomic_DNA"/>
</dbReference>
<dbReference type="Proteomes" id="UP000273307">
    <property type="component" value="Unassembled WGS sequence"/>
</dbReference>
<keyword evidence="8" id="KW-1185">Reference proteome</keyword>
<keyword evidence="3 5" id="KW-1133">Transmembrane helix</keyword>
<keyword evidence="4 5" id="KW-0472">Membrane</keyword>
<comment type="subcellular location">
    <subcellularLocation>
        <location evidence="1">Membrane</location>
    </subcellularLocation>
</comment>
<evidence type="ECO:0000256" key="4">
    <source>
        <dbReference type="ARBA" id="ARBA00023136"/>
    </source>
</evidence>
<feature type="transmembrane region" description="Helical" evidence="5">
    <location>
        <begin position="99"/>
        <end position="120"/>
    </location>
</feature>
<evidence type="ECO:0000256" key="3">
    <source>
        <dbReference type="ARBA" id="ARBA00022989"/>
    </source>
</evidence>
<dbReference type="GO" id="GO:0005506">
    <property type="term" value="F:iron ion binding"/>
    <property type="evidence" value="ECO:0007669"/>
    <property type="project" value="InterPro"/>
</dbReference>
<dbReference type="GO" id="GO:0016491">
    <property type="term" value="F:oxidoreductase activity"/>
    <property type="evidence" value="ECO:0007669"/>
    <property type="project" value="InterPro"/>
</dbReference>
<organism evidence="7 8">
    <name type="scientific">Mycobacterium attenuatum</name>
    <dbReference type="NCBI Taxonomy" id="2341086"/>
    <lineage>
        <taxon>Bacteria</taxon>
        <taxon>Bacillati</taxon>
        <taxon>Actinomycetota</taxon>
        <taxon>Actinomycetes</taxon>
        <taxon>Mycobacteriales</taxon>
        <taxon>Mycobacteriaceae</taxon>
        <taxon>Mycobacterium</taxon>
    </lineage>
</organism>
<dbReference type="RefSeq" id="WP_122444495.1">
    <property type="nucleotide sequence ID" value="NZ_UPHP01000121.1"/>
</dbReference>
<feature type="domain" description="Fatty acid hydroxylase" evidence="6">
    <location>
        <begin position="107"/>
        <end position="238"/>
    </location>
</feature>
<dbReference type="Pfam" id="PF04116">
    <property type="entry name" value="FA_hydroxylase"/>
    <property type="match status" value="1"/>
</dbReference>
<gene>
    <name evidence="7" type="ORF">LAUMK136_04523</name>
</gene>
<evidence type="ECO:0000256" key="1">
    <source>
        <dbReference type="ARBA" id="ARBA00004370"/>
    </source>
</evidence>
<evidence type="ECO:0000313" key="8">
    <source>
        <dbReference type="Proteomes" id="UP000273307"/>
    </source>
</evidence>